<dbReference type="GO" id="GO:0043115">
    <property type="term" value="F:precorrin-2 dehydrogenase activity"/>
    <property type="evidence" value="ECO:0007669"/>
    <property type="project" value="UniProtKB-EC"/>
</dbReference>
<keyword evidence="9" id="KW-1185">Reference proteome</keyword>
<dbReference type="Gene3D" id="3.30.160.110">
    <property type="entry name" value="Siroheme synthase, domain 2"/>
    <property type="match status" value="1"/>
</dbReference>
<dbReference type="EMBL" id="LT598460">
    <property type="protein sequence ID" value="SCU78133.1"/>
    <property type="molecule type" value="Genomic_DNA"/>
</dbReference>
<dbReference type="OrthoDB" id="1721126at2759"/>
<evidence type="ECO:0000313" key="9">
    <source>
        <dbReference type="Proteomes" id="UP000190274"/>
    </source>
</evidence>
<dbReference type="PANTHER" id="PTHR35330:SF1">
    <property type="entry name" value="SIROHEME BIOSYNTHESIS PROTEIN MET8"/>
    <property type="match status" value="1"/>
</dbReference>
<gene>
    <name evidence="8" type="ORF">LADA_0A04016G</name>
</gene>
<organism evidence="8 9">
    <name type="scientific">Lachancea dasiensis</name>
    <dbReference type="NCBI Taxonomy" id="1072105"/>
    <lineage>
        <taxon>Eukaryota</taxon>
        <taxon>Fungi</taxon>
        <taxon>Dikarya</taxon>
        <taxon>Ascomycota</taxon>
        <taxon>Saccharomycotina</taxon>
        <taxon>Saccharomycetes</taxon>
        <taxon>Saccharomycetales</taxon>
        <taxon>Saccharomycetaceae</taxon>
        <taxon>Lachancea</taxon>
    </lineage>
</organism>
<protein>
    <recommendedName>
        <fullName evidence="2">precorrin-2 dehydrogenase</fullName>
        <ecNumber evidence="2">1.3.1.76</ecNumber>
    </recommendedName>
</protein>
<evidence type="ECO:0000256" key="2">
    <source>
        <dbReference type="ARBA" id="ARBA00012400"/>
    </source>
</evidence>
<evidence type="ECO:0000256" key="4">
    <source>
        <dbReference type="ARBA" id="ARBA00023027"/>
    </source>
</evidence>
<name>A0A1G4INV1_9SACH</name>
<dbReference type="UniPathway" id="UPA00262">
    <property type="reaction ID" value="UER00222"/>
</dbReference>
<dbReference type="InterPro" id="IPR028281">
    <property type="entry name" value="Sirohaem_synthase_central"/>
</dbReference>
<accession>A0A1G4INV1</accession>
<dbReference type="Pfam" id="PF14824">
    <property type="entry name" value="Sirohm_synth_M"/>
    <property type="match status" value="1"/>
</dbReference>
<sequence length="304" mass="34013">MLSLQLAHQLAGKNVLLVGAGEVAMTRIPKLLPTGCKLTVIAPHIHPDMWGHIDATQDPKTDTYVDLEWNLNKNKIYQIIQREFNNKDLILFGDGLYSNVKKEQFLNDELDSESADNLDLAVSGWHLILTCIPDPKLSEKIYRGAKIVLGQHVLCNVADNPPLCDFYFGSNVILGSDENGGKPIQILISSNGNSPRFTALLKQEIQQQFGSVPIGASVGKLGDLRSRVRHISEGGSDSKLNRLELIKYRMEWIRNCTDAFGVTHCHEIDVEKTTQLFSNMFANLSLDLPEREIMLQEYLEGTQN</sequence>
<keyword evidence="3" id="KW-0560">Oxidoreductase</keyword>
<dbReference type="Pfam" id="PF13241">
    <property type="entry name" value="NAD_binding_7"/>
    <property type="match status" value="1"/>
</dbReference>
<dbReference type="InterPro" id="IPR028162">
    <property type="entry name" value="Met8_C"/>
</dbReference>
<dbReference type="Gene3D" id="3.40.50.720">
    <property type="entry name" value="NAD(P)-binding Rossmann-like Domain"/>
    <property type="match status" value="1"/>
</dbReference>
<dbReference type="Pfam" id="PF14823">
    <property type="entry name" value="Sirohm_synth_C"/>
    <property type="match status" value="1"/>
</dbReference>
<reference evidence="8 9" key="1">
    <citation type="submission" date="2016-03" db="EMBL/GenBank/DDBJ databases">
        <authorList>
            <person name="Devillers H."/>
        </authorList>
    </citation>
    <scope>NUCLEOTIDE SEQUENCE [LARGE SCALE GENOMIC DNA]</scope>
    <source>
        <strain evidence="8">CBS 10888</strain>
    </source>
</reference>
<keyword evidence="5" id="KW-0627">Porphyrin biosynthesis</keyword>
<dbReference type="Gene3D" id="1.10.3280.10">
    <property type="entry name" value="Siroheme synthase, domain 3"/>
    <property type="match status" value="1"/>
</dbReference>
<dbReference type="STRING" id="1266660.A0A1G4INV1"/>
<proteinExistence type="predicted"/>
<dbReference type="InterPro" id="IPR028161">
    <property type="entry name" value="Met8-like"/>
</dbReference>
<dbReference type="EC" id="1.3.1.76" evidence="2"/>
<dbReference type="SUPFAM" id="SSF51735">
    <property type="entry name" value="NAD(P)-binding Rossmann-fold domains"/>
    <property type="match status" value="1"/>
</dbReference>
<dbReference type="InterPro" id="IPR036291">
    <property type="entry name" value="NAD(P)-bd_dom_sf"/>
</dbReference>
<evidence type="ECO:0000256" key="3">
    <source>
        <dbReference type="ARBA" id="ARBA00023002"/>
    </source>
</evidence>
<keyword evidence="4" id="KW-0520">NAD</keyword>
<evidence type="ECO:0000256" key="1">
    <source>
        <dbReference type="ARBA" id="ARBA00005010"/>
    </source>
</evidence>
<dbReference type="PANTHER" id="PTHR35330">
    <property type="entry name" value="SIROHEME BIOSYNTHESIS PROTEIN MET8"/>
    <property type="match status" value="1"/>
</dbReference>
<evidence type="ECO:0000313" key="8">
    <source>
        <dbReference type="EMBL" id="SCU78133.1"/>
    </source>
</evidence>
<feature type="domain" description="Siroheme synthase central" evidence="7">
    <location>
        <begin position="183"/>
        <end position="208"/>
    </location>
</feature>
<dbReference type="GO" id="GO:0019354">
    <property type="term" value="P:siroheme biosynthetic process"/>
    <property type="evidence" value="ECO:0007669"/>
    <property type="project" value="UniProtKB-UniPathway"/>
</dbReference>
<evidence type="ECO:0000256" key="5">
    <source>
        <dbReference type="ARBA" id="ARBA00023244"/>
    </source>
</evidence>
<evidence type="ECO:0000259" key="6">
    <source>
        <dbReference type="Pfam" id="PF14823"/>
    </source>
</evidence>
<dbReference type="SUPFAM" id="SSF75615">
    <property type="entry name" value="Siroheme synthase middle domains-like"/>
    <property type="match status" value="1"/>
</dbReference>
<dbReference type="Proteomes" id="UP000190274">
    <property type="component" value="Chromosome A"/>
</dbReference>
<dbReference type="GO" id="GO:0004325">
    <property type="term" value="F:ferrochelatase activity"/>
    <property type="evidence" value="ECO:0007669"/>
    <property type="project" value="EnsemblFungi"/>
</dbReference>
<dbReference type="GO" id="GO:0000103">
    <property type="term" value="P:sulfate assimilation"/>
    <property type="evidence" value="ECO:0007669"/>
    <property type="project" value="EnsemblFungi"/>
</dbReference>
<evidence type="ECO:0000259" key="7">
    <source>
        <dbReference type="Pfam" id="PF14824"/>
    </source>
</evidence>
<dbReference type="AlphaFoldDB" id="A0A1G4INV1"/>
<comment type="pathway">
    <text evidence="1">Porphyrin-containing compound metabolism; siroheme biosynthesis; sirohydrochlorin from precorrin-2: step 1/1.</text>
</comment>
<feature type="domain" description="Siroheme biosynthesis protein Met8 C-terminal" evidence="6">
    <location>
        <begin position="214"/>
        <end position="283"/>
    </location>
</feature>